<proteinExistence type="predicted"/>
<dbReference type="RefSeq" id="WP_187223848.1">
    <property type="nucleotide sequence ID" value="NZ_JABVED010000019.1"/>
</dbReference>
<evidence type="ECO:0000259" key="2">
    <source>
        <dbReference type="PROSITE" id="PS50022"/>
    </source>
</evidence>
<dbReference type="Proteomes" id="UP000734823">
    <property type="component" value="Unassembled WGS sequence"/>
</dbReference>
<dbReference type="InterPro" id="IPR000421">
    <property type="entry name" value="FA58C"/>
</dbReference>
<evidence type="ECO:0000313" key="3">
    <source>
        <dbReference type="EMBL" id="MBC6450770.1"/>
    </source>
</evidence>
<dbReference type="Pfam" id="PF00754">
    <property type="entry name" value="F5_F8_type_C"/>
    <property type="match status" value="1"/>
</dbReference>
<reference evidence="3 4" key="1">
    <citation type="submission" date="2020-06" db="EMBL/GenBank/DDBJ databases">
        <title>Actinokineospora xiongansis sp. nov., isolated from soil of Baiyangdian.</title>
        <authorList>
            <person name="Zhang X."/>
        </authorList>
    </citation>
    <scope>NUCLEOTIDE SEQUENCE [LARGE SCALE GENOMIC DNA]</scope>
    <source>
        <strain evidence="3 4">HBU206404</strain>
    </source>
</reference>
<dbReference type="InterPro" id="IPR008979">
    <property type="entry name" value="Galactose-bd-like_sf"/>
</dbReference>
<sequence length="356" mass="38305">MPPGGRHVRRGLPVIVSALLAAQAPAAAEPLAPTSPMASPQAIADFWAAYVGRTDLRRTAAVLDHRLRTDTAGDTESARRAARILLGHGLGHHRRAWAHRLALAGLDVPPRHRRFVAAAQAESDRALGLRRTHPAPTTDMGAYGDHVAARMADGDATTYFWSAGAPRVGTQVVLDLGRVRSLSGVRLVMGQSARPHDYLRSGVIERSVDGTDWQPVRQVAGGPTVVAGLSEATRYLRLRATAEQKHWLAVREFSVTPEPVDACADGVAETVFPVTSRIAEVPVEGPRPITRVVVLAARHTPPGGEIQLRDGDEPWRTVGRVAGEYSEVRVHGLMATRVRVVFPPDSTVGVHEIVVD</sequence>
<evidence type="ECO:0000256" key="1">
    <source>
        <dbReference type="SAM" id="SignalP"/>
    </source>
</evidence>
<evidence type="ECO:0000313" key="4">
    <source>
        <dbReference type="Proteomes" id="UP000734823"/>
    </source>
</evidence>
<feature type="domain" description="F5/8 type C" evidence="2">
    <location>
        <begin position="122"/>
        <end position="228"/>
    </location>
</feature>
<comment type="caution">
    <text evidence="3">The sequence shown here is derived from an EMBL/GenBank/DDBJ whole genome shotgun (WGS) entry which is preliminary data.</text>
</comment>
<organism evidence="3 4">
    <name type="scientific">Actinokineospora xionganensis</name>
    <dbReference type="NCBI Taxonomy" id="2684470"/>
    <lineage>
        <taxon>Bacteria</taxon>
        <taxon>Bacillati</taxon>
        <taxon>Actinomycetota</taxon>
        <taxon>Actinomycetes</taxon>
        <taxon>Pseudonocardiales</taxon>
        <taxon>Pseudonocardiaceae</taxon>
        <taxon>Actinokineospora</taxon>
    </lineage>
</organism>
<keyword evidence="1" id="KW-0732">Signal</keyword>
<feature type="chain" id="PRO_5046344043" evidence="1">
    <location>
        <begin position="27"/>
        <end position="356"/>
    </location>
</feature>
<keyword evidence="4" id="KW-1185">Reference proteome</keyword>
<dbReference type="SUPFAM" id="SSF49785">
    <property type="entry name" value="Galactose-binding domain-like"/>
    <property type="match status" value="1"/>
</dbReference>
<dbReference type="Gene3D" id="2.60.120.260">
    <property type="entry name" value="Galactose-binding domain-like"/>
    <property type="match status" value="1"/>
</dbReference>
<name>A0ABR7LDN4_9PSEU</name>
<accession>A0ABR7LDN4</accession>
<protein>
    <submittedName>
        <fullName evidence="3">Discoidin domain-containing protein</fullName>
    </submittedName>
</protein>
<gene>
    <name evidence="3" type="ORF">GPZ80_26780</name>
</gene>
<feature type="signal peptide" evidence="1">
    <location>
        <begin position="1"/>
        <end position="26"/>
    </location>
</feature>
<dbReference type="EMBL" id="JABVED010000019">
    <property type="protein sequence ID" value="MBC6450770.1"/>
    <property type="molecule type" value="Genomic_DNA"/>
</dbReference>
<dbReference type="PROSITE" id="PS50022">
    <property type="entry name" value="FA58C_3"/>
    <property type="match status" value="1"/>
</dbReference>